<protein>
    <submittedName>
        <fullName evidence="6">ABC transporter substrate-binding protein</fullName>
    </submittedName>
</protein>
<sequence>MQRLGIGLLIKALSKKALLRKYLFNMALAVGMFVPLLAQAELSFGIVAPSSGGAAPLGLGMQKGIETYFAEVNEAGGVNGETLALIARDDQYKPLQAASNTRQLLQEDEVLAAIGNVGTPTATVTIPIFNEYKTLLYGAFTGAGVLRKAPPDRYVINYRASYVQETAAMVDGLLEAGVLPEEIAFFTQNDSFGDAGYNGATQALTAHGVDNIAALAHGRFTRGTRNIHQGLATILEAPVTPRAVIIVGTYGPAADFIREAKNDLPDTVFLNVSFVGSQALMDELGDLAEGVIITQVVPPLNADLPAVEAYRKALETHARGSEPDFISLEGYLAAKLFVEGVRAAGANPDREAIVDGLLGLGSVDIGLEEPLSLGPNDHQASDAVWPTIIKNGRFESVEWASLLP</sequence>
<dbReference type="EMBL" id="JACCGK010000005">
    <property type="protein sequence ID" value="NYT72125.1"/>
    <property type="molecule type" value="Genomic_DNA"/>
</dbReference>
<evidence type="ECO:0000256" key="4">
    <source>
        <dbReference type="ARBA" id="ARBA00022970"/>
    </source>
</evidence>
<name>A0A7Z0SLW1_9GAMM</name>
<feature type="domain" description="Leucine-binding protein" evidence="5">
    <location>
        <begin position="43"/>
        <end position="390"/>
    </location>
</feature>
<dbReference type="InterPro" id="IPR000709">
    <property type="entry name" value="Leu_Ile_Val-bd"/>
</dbReference>
<keyword evidence="2" id="KW-0813">Transport</keyword>
<evidence type="ECO:0000256" key="3">
    <source>
        <dbReference type="ARBA" id="ARBA00022729"/>
    </source>
</evidence>
<proteinExistence type="inferred from homology"/>
<accession>A0A7Z0SLW1</accession>
<dbReference type="PANTHER" id="PTHR47235:SF1">
    <property type="entry name" value="BLR6548 PROTEIN"/>
    <property type="match status" value="1"/>
</dbReference>
<dbReference type="Pfam" id="PF13458">
    <property type="entry name" value="Peripla_BP_6"/>
    <property type="match status" value="1"/>
</dbReference>
<evidence type="ECO:0000256" key="2">
    <source>
        <dbReference type="ARBA" id="ARBA00022448"/>
    </source>
</evidence>
<keyword evidence="7" id="KW-1185">Reference proteome</keyword>
<comment type="caution">
    <text evidence="6">The sequence shown here is derived from an EMBL/GenBank/DDBJ whole genome shotgun (WGS) entry which is preliminary data.</text>
</comment>
<dbReference type="InterPro" id="IPR028082">
    <property type="entry name" value="Peripla_BP_I"/>
</dbReference>
<dbReference type="Gene3D" id="3.40.50.2300">
    <property type="match status" value="2"/>
</dbReference>
<keyword evidence="3" id="KW-0732">Signal</keyword>
<evidence type="ECO:0000259" key="5">
    <source>
        <dbReference type="Pfam" id="PF13458"/>
    </source>
</evidence>
<evidence type="ECO:0000256" key="1">
    <source>
        <dbReference type="ARBA" id="ARBA00010062"/>
    </source>
</evidence>
<dbReference type="SUPFAM" id="SSF53822">
    <property type="entry name" value="Periplasmic binding protein-like I"/>
    <property type="match status" value="1"/>
</dbReference>
<dbReference type="Proteomes" id="UP000520876">
    <property type="component" value="Unassembled WGS sequence"/>
</dbReference>
<dbReference type="PRINTS" id="PR00337">
    <property type="entry name" value="LEUILEVALBP"/>
</dbReference>
<dbReference type="PANTHER" id="PTHR47235">
    <property type="entry name" value="BLR6548 PROTEIN"/>
    <property type="match status" value="1"/>
</dbReference>
<gene>
    <name evidence="6" type="ORF">HZU72_06720</name>
</gene>
<organism evidence="6 7">
    <name type="scientific">Vreelandella sedimenti</name>
    <dbReference type="NCBI Taxonomy" id="2729618"/>
    <lineage>
        <taxon>Bacteria</taxon>
        <taxon>Pseudomonadati</taxon>
        <taxon>Pseudomonadota</taxon>
        <taxon>Gammaproteobacteria</taxon>
        <taxon>Oceanospirillales</taxon>
        <taxon>Halomonadaceae</taxon>
        <taxon>Vreelandella</taxon>
    </lineage>
</organism>
<dbReference type="GO" id="GO:0006865">
    <property type="term" value="P:amino acid transport"/>
    <property type="evidence" value="ECO:0007669"/>
    <property type="project" value="UniProtKB-KW"/>
</dbReference>
<comment type="similarity">
    <text evidence="1">Belongs to the leucine-binding protein family.</text>
</comment>
<reference evidence="6 7" key="1">
    <citation type="submission" date="2020-07" db="EMBL/GenBank/DDBJ databases">
        <title>Halomonas sp. QX-2 draft genome sequence.</title>
        <authorList>
            <person name="Qiu X."/>
        </authorList>
    </citation>
    <scope>NUCLEOTIDE SEQUENCE [LARGE SCALE GENOMIC DNA]</scope>
    <source>
        <strain evidence="6 7">QX-2</strain>
    </source>
</reference>
<dbReference type="AlphaFoldDB" id="A0A7Z0SLW1"/>
<evidence type="ECO:0000313" key="6">
    <source>
        <dbReference type="EMBL" id="NYT72125.1"/>
    </source>
</evidence>
<evidence type="ECO:0000313" key="7">
    <source>
        <dbReference type="Proteomes" id="UP000520876"/>
    </source>
</evidence>
<dbReference type="CDD" id="cd19978">
    <property type="entry name" value="PBP1_ABC_ligand_binding-like"/>
    <property type="match status" value="1"/>
</dbReference>
<keyword evidence="4" id="KW-0029">Amino-acid transport</keyword>
<dbReference type="InterPro" id="IPR028081">
    <property type="entry name" value="Leu-bd"/>
</dbReference>